<reference evidence="8" key="3">
    <citation type="submission" date="2015-06" db="UniProtKB">
        <authorList>
            <consortium name="EnsemblMetazoa"/>
        </authorList>
    </citation>
    <scope>IDENTIFICATION</scope>
</reference>
<dbReference type="OMA" id="AKGCWIN"/>
<evidence type="ECO:0000256" key="2">
    <source>
        <dbReference type="ARBA" id="ARBA00022692"/>
    </source>
</evidence>
<feature type="transmembrane region" description="Helical" evidence="5">
    <location>
        <begin position="123"/>
        <end position="145"/>
    </location>
</feature>
<dbReference type="EnsemblMetazoa" id="CapteT113499">
    <property type="protein sequence ID" value="CapteP113499"/>
    <property type="gene ID" value="CapteG113499"/>
</dbReference>
<evidence type="ECO:0000256" key="5">
    <source>
        <dbReference type="SAM" id="Phobius"/>
    </source>
</evidence>
<keyword evidence="9" id="KW-1185">Reference proteome</keyword>
<dbReference type="EMBL" id="AMQN01007095">
    <property type="status" value="NOT_ANNOTATED_CDS"/>
    <property type="molecule type" value="Genomic_DNA"/>
</dbReference>
<keyword evidence="3 5" id="KW-1133">Transmembrane helix</keyword>
<evidence type="ECO:0000313" key="9">
    <source>
        <dbReference type="Proteomes" id="UP000014760"/>
    </source>
</evidence>
<evidence type="ECO:0000256" key="4">
    <source>
        <dbReference type="ARBA" id="ARBA00023136"/>
    </source>
</evidence>
<dbReference type="AlphaFoldDB" id="R7UMF5"/>
<dbReference type="PANTHER" id="PTHR45902">
    <property type="entry name" value="LATROPHILIN RECEPTOR-LIKE PROTEIN A"/>
    <property type="match status" value="1"/>
</dbReference>
<dbReference type="PANTHER" id="PTHR45902:SF1">
    <property type="entry name" value="LATROPHILIN RECEPTOR-LIKE PROTEIN A"/>
    <property type="match status" value="1"/>
</dbReference>
<dbReference type="Proteomes" id="UP000014760">
    <property type="component" value="Unassembled WGS sequence"/>
</dbReference>
<evidence type="ECO:0000313" key="7">
    <source>
        <dbReference type="EMBL" id="ELU07415.1"/>
    </source>
</evidence>
<evidence type="ECO:0000256" key="3">
    <source>
        <dbReference type="ARBA" id="ARBA00022989"/>
    </source>
</evidence>
<evidence type="ECO:0000313" key="8">
    <source>
        <dbReference type="EnsemblMetazoa" id="CapteP113499"/>
    </source>
</evidence>
<dbReference type="Pfam" id="PF00002">
    <property type="entry name" value="7tm_2"/>
    <property type="match status" value="1"/>
</dbReference>
<dbReference type="InterPro" id="IPR000832">
    <property type="entry name" value="GPCR_2_secretin-like"/>
</dbReference>
<comment type="subcellular location">
    <subcellularLocation>
        <location evidence="1">Membrane</location>
        <topology evidence="1">Multi-pass membrane protein</topology>
    </subcellularLocation>
</comment>
<dbReference type="GO" id="GO:0004930">
    <property type="term" value="F:G protein-coupled receptor activity"/>
    <property type="evidence" value="ECO:0007669"/>
    <property type="project" value="InterPro"/>
</dbReference>
<feature type="transmembrane region" description="Helical" evidence="5">
    <location>
        <begin position="191"/>
        <end position="214"/>
    </location>
</feature>
<dbReference type="PROSITE" id="PS50261">
    <property type="entry name" value="G_PROTEIN_RECEP_F2_4"/>
    <property type="match status" value="1"/>
</dbReference>
<protein>
    <recommendedName>
        <fullName evidence="6">G-protein coupled receptors family 2 profile 2 domain-containing protein</fullName>
    </recommendedName>
</protein>
<evidence type="ECO:0000256" key="1">
    <source>
        <dbReference type="ARBA" id="ARBA00004141"/>
    </source>
</evidence>
<feature type="domain" description="G-protein coupled receptors family 2 profile 2" evidence="6">
    <location>
        <begin position="1"/>
        <end position="216"/>
    </location>
</feature>
<keyword evidence="2 5" id="KW-0812">Transmembrane</keyword>
<reference evidence="7 9" key="2">
    <citation type="journal article" date="2013" name="Nature">
        <title>Insights into bilaterian evolution from three spiralian genomes.</title>
        <authorList>
            <person name="Simakov O."/>
            <person name="Marletaz F."/>
            <person name="Cho S.J."/>
            <person name="Edsinger-Gonzales E."/>
            <person name="Havlak P."/>
            <person name="Hellsten U."/>
            <person name="Kuo D.H."/>
            <person name="Larsson T."/>
            <person name="Lv J."/>
            <person name="Arendt D."/>
            <person name="Savage R."/>
            <person name="Osoegawa K."/>
            <person name="de Jong P."/>
            <person name="Grimwood J."/>
            <person name="Chapman J.A."/>
            <person name="Shapiro H."/>
            <person name="Aerts A."/>
            <person name="Otillar R.P."/>
            <person name="Terry A.Y."/>
            <person name="Boore J.L."/>
            <person name="Grigoriev I.V."/>
            <person name="Lindberg D.R."/>
            <person name="Seaver E.C."/>
            <person name="Weisblat D.A."/>
            <person name="Putnam N.H."/>
            <person name="Rokhsar D.S."/>
        </authorList>
    </citation>
    <scope>NUCLEOTIDE SEQUENCE</scope>
    <source>
        <strain evidence="7 9">I ESC-2004</strain>
    </source>
</reference>
<dbReference type="OrthoDB" id="6134459at2759"/>
<dbReference type="InterPro" id="IPR017981">
    <property type="entry name" value="GPCR_2-like_7TM"/>
</dbReference>
<evidence type="ECO:0000259" key="6">
    <source>
        <dbReference type="PROSITE" id="PS50261"/>
    </source>
</evidence>
<organism evidence="7">
    <name type="scientific">Capitella teleta</name>
    <name type="common">Polychaete worm</name>
    <dbReference type="NCBI Taxonomy" id="283909"/>
    <lineage>
        <taxon>Eukaryota</taxon>
        <taxon>Metazoa</taxon>
        <taxon>Spiralia</taxon>
        <taxon>Lophotrochozoa</taxon>
        <taxon>Annelida</taxon>
        <taxon>Polychaeta</taxon>
        <taxon>Sedentaria</taxon>
        <taxon>Scolecida</taxon>
        <taxon>Capitellidae</taxon>
        <taxon>Capitella</taxon>
    </lineage>
</organism>
<feature type="transmembrane region" description="Helical" evidence="5">
    <location>
        <begin position="165"/>
        <end position="185"/>
    </location>
</feature>
<feature type="transmembrane region" description="Helical" evidence="5">
    <location>
        <begin position="43"/>
        <end position="61"/>
    </location>
</feature>
<name>R7UMF5_CAPTE</name>
<dbReference type="STRING" id="283909.R7UMF5"/>
<feature type="transmembrane region" description="Helical" evidence="5">
    <location>
        <begin position="7"/>
        <end position="31"/>
    </location>
</feature>
<feature type="transmembrane region" description="Helical" evidence="5">
    <location>
        <begin position="81"/>
        <end position="103"/>
    </location>
</feature>
<proteinExistence type="predicted"/>
<dbReference type="GO" id="GO:0016020">
    <property type="term" value="C:membrane"/>
    <property type="evidence" value="ECO:0007669"/>
    <property type="project" value="UniProtKB-SubCell"/>
</dbReference>
<sequence>MNEHFELMVVLWVILILSHNSFLLSGWLVWFPVGCTVVAVCQHYLWLASFFAMNATSYKLFKTFDSMSMHNNSPGNMKCYAYILGAPAVIVAVCVALHLTGFFQYGSPSFCWITGYLNIGVSFALPVAILLLTNIVFFGMIVRSLGQSMDDVSVANSWYDLKQRLILHVKFSSVMGFTWLSGLLANIPHFIFFRYIFLFLASSNGFFIAVSFSVNKRVIGLIRNSIRSKHVSSSTLQRQLPGARSNEQIKR</sequence>
<dbReference type="EMBL" id="KB299944">
    <property type="protein sequence ID" value="ELU07415.1"/>
    <property type="molecule type" value="Genomic_DNA"/>
</dbReference>
<dbReference type="GO" id="GO:0007166">
    <property type="term" value="P:cell surface receptor signaling pathway"/>
    <property type="evidence" value="ECO:0007669"/>
    <property type="project" value="InterPro"/>
</dbReference>
<gene>
    <name evidence="7" type="ORF">CAPTEDRAFT_113499</name>
</gene>
<keyword evidence="4 5" id="KW-0472">Membrane</keyword>
<accession>R7UMF5</accession>
<dbReference type="InterPro" id="IPR053231">
    <property type="entry name" value="GPCR_LN-TM7"/>
</dbReference>
<dbReference type="HOGENOM" id="CLU_002753_3_0_1"/>
<reference evidence="9" key="1">
    <citation type="submission" date="2012-12" db="EMBL/GenBank/DDBJ databases">
        <authorList>
            <person name="Hellsten U."/>
            <person name="Grimwood J."/>
            <person name="Chapman J.A."/>
            <person name="Shapiro H."/>
            <person name="Aerts A."/>
            <person name="Otillar R.P."/>
            <person name="Terry A.Y."/>
            <person name="Boore J.L."/>
            <person name="Simakov O."/>
            <person name="Marletaz F."/>
            <person name="Cho S.-J."/>
            <person name="Edsinger-Gonzales E."/>
            <person name="Havlak P."/>
            <person name="Kuo D.-H."/>
            <person name="Larsson T."/>
            <person name="Lv J."/>
            <person name="Arendt D."/>
            <person name="Savage R."/>
            <person name="Osoegawa K."/>
            <person name="de Jong P."/>
            <person name="Lindberg D.R."/>
            <person name="Seaver E.C."/>
            <person name="Weisblat D.A."/>
            <person name="Putnam N.H."/>
            <person name="Grigoriev I.V."/>
            <person name="Rokhsar D.S."/>
        </authorList>
    </citation>
    <scope>NUCLEOTIDE SEQUENCE</scope>
    <source>
        <strain evidence="9">I ESC-2004</strain>
    </source>
</reference>
<dbReference type="Gene3D" id="1.20.1070.10">
    <property type="entry name" value="Rhodopsin 7-helix transmembrane proteins"/>
    <property type="match status" value="1"/>
</dbReference>